<sequence length="856" mass="93473">MAPPELNADAIAEILIHIPPNEPAHLIHASLVCKSWLRLLSDPAFLRQYRKFHRTPPLLGFLHNEADDVYNPNAGFVPTTTVPLLVPAAARPQHWWALDCRHGRVLLHTFESVGSLRVWDPITGDQKQVPVPPYPHTYYTWIVLCLCAVSGCDHLSCRGGPFLVVCVGTDDEDGTWVSTYSSETGVWSTSTTADLSVSAKIGPNSYVEMRPSNLTGDALYFILEHGKGIVKYNLGERSLSMVNALGFAGIKDKSLYLWSWKDVAEDIVGWTLRMVIELDVLIPTRDVSVFPDVIGFVEGTYTIFIGTDAGVFTLDFKSMKMRKVGEEGAYDAVLPYMSFYAPDFRDLLLAGKDIASAGEGSLKQYTLVDPASSAAVLPNLCPLSVAIPRIASRSRPPGRPSSEMAPPRRPCPPPALMDDVVGEILLRVPPEEPAHLVRASLVCKPWLRLLSDPAFLRRYREFHRTPPLLGFLGNLLDEDEDDSVTVGFVPTTAASPLSPPALGCTSSWALDCRHGRVLILTLEPMGGLVVWDPITGDQKQVPLPEDPHAYCTGAVLCAVAGCDHLACCGGPFLVVFVGSEDDGEDRTWASVYSSETGVWSASANLGIDSYVEMRPSNLTRDALYFILELGKSILKFDLAEQTLSVINPPQVYEQRNIAMTSEDGELGFAGMKGKNLQLWSWEDGDADIAGWMLRRVIELDGLIPIRNESVLPDVIGFVEGTHTIFISTDAGVFTLNLKSRKVKKVGEEGSYVAVLPYTSFYAPVDAKGLLAGWLGAPAAPPQVLSSIAPAQSHLGSGSCVRVGEGFGDFLGRCEKAVFFLTQYHGWRQVPQSRPKPCTTFGHQPTLNPTRSTPITE</sequence>
<feature type="domain" description="F-box protein AT5G49610-like beta-propeller" evidence="3">
    <location>
        <begin position="510"/>
        <end position="763"/>
    </location>
</feature>
<protein>
    <recommendedName>
        <fullName evidence="6">F-box domain-containing protein</fullName>
    </recommendedName>
</protein>
<dbReference type="PANTHER" id="PTHR32133:SF408">
    <property type="entry name" value="OS07G0120400 PROTEIN"/>
    <property type="match status" value="1"/>
</dbReference>
<dbReference type="InterPro" id="IPR056594">
    <property type="entry name" value="AT5G49610-like_b-prop"/>
</dbReference>
<dbReference type="Pfam" id="PF00646">
    <property type="entry name" value="F-box"/>
    <property type="match status" value="2"/>
</dbReference>
<dbReference type="PANTHER" id="PTHR32133">
    <property type="entry name" value="OS07G0120400 PROTEIN"/>
    <property type="match status" value="1"/>
</dbReference>
<dbReference type="Pfam" id="PF23635">
    <property type="entry name" value="Beta-prop_AT5G49610-like"/>
    <property type="match status" value="1"/>
</dbReference>
<evidence type="ECO:0000313" key="4">
    <source>
        <dbReference type="EMBL" id="TVU00357.1"/>
    </source>
</evidence>
<dbReference type="OrthoDB" id="618709at2759"/>
<proteinExistence type="predicted"/>
<dbReference type="SUPFAM" id="SSF50965">
    <property type="entry name" value="Galactose oxidase, central domain"/>
    <property type="match status" value="1"/>
</dbReference>
<comment type="caution">
    <text evidence="4">The sequence shown here is derived from an EMBL/GenBank/DDBJ whole genome shotgun (WGS) entry which is preliminary data.</text>
</comment>
<dbReference type="Proteomes" id="UP000324897">
    <property type="component" value="Unassembled WGS sequence"/>
</dbReference>
<evidence type="ECO:0000259" key="2">
    <source>
        <dbReference type="Pfam" id="PF00646"/>
    </source>
</evidence>
<feature type="compositionally biased region" description="Polar residues" evidence="1">
    <location>
        <begin position="840"/>
        <end position="856"/>
    </location>
</feature>
<gene>
    <name evidence="4" type="ORF">EJB05_54217</name>
</gene>
<keyword evidence="5" id="KW-1185">Reference proteome</keyword>
<dbReference type="InterPro" id="IPR001810">
    <property type="entry name" value="F-box_dom"/>
</dbReference>
<evidence type="ECO:0008006" key="6">
    <source>
        <dbReference type="Google" id="ProtNLM"/>
    </source>
</evidence>
<organism evidence="4 5">
    <name type="scientific">Eragrostis curvula</name>
    <name type="common">weeping love grass</name>
    <dbReference type="NCBI Taxonomy" id="38414"/>
    <lineage>
        <taxon>Eukaryota</taxon>
        <taxon>Viridiplantae</taxon>
        <taxon>Streptophyta</taxon>
        <taxon>Embryophyta</taxon>
        <taxon>Tracheophyta</taxon>
        <taxon>Spermatophyta</taxon>
        <taxon>Magnoliopsida</taxon>
        <taxon>Liliopsida</taxon>
        <taxon>Poales</taxon>
        <taxon>Poaceae</taxon>
        <taxon>PACMAD clade</taxon>
        <taxon>Chloridoideae</taxon>
        <taxon>Eragrostideae</taxon>
        <taxon>Eragrostidinae</taxon>
        <taxon>Eragrostis</taxon>
    </lineage>
</organism>
<evidence type="ECO:0000313" key="5">
    <source>
        <dbReference type="Proteomes" id="UP000324897"/>
    </source>
</evidence>
<feature type="region of interest" description="Disordered" evidence="1">
    <location>
        <begin position="391"/>
        <end position="413"/>
    </location>
</feature>
<feature type="domain" description="F-box" evidence="2">
    <location>
        <begin position="6"/>
        <end position="46"/>
    </location>
</feature>
<feature type="region of interest" description="Disordered" evidence="1">
    <location>
        <begin position="830"/>
        <end position="856"/>
    </location>
</feature>
<name>A0A5J9SN42_9POAL</name>
<evidence type="ECO:0000259" key="3">
    <source>
        <dbReference type="Pfam" id="PF23635"/>
    </source>
</evidence>
<feature type="domain" description="F-box" evidence="2">
    <location>
        <begin position="418"/>
        <end position="457"/>
    </location>
</feature>
<dbReference type="SUPFAM" id="SSF81383">
    <property type="entry name" value="F-box domain"/>
    <property type="match status" value="2"/>
</dbReference>
<dbReference type="Gramene" id="TVU00357">
    <property type="protein sequence ID" value="TVU00357"/>
    <property type="gene ID" value="EJB05_54217"/>
</dbReference>
<dbReference type="InterPro" id="IPR036047">
    <property type="entry name" value="F-box-like_dom_sf"/>
</dbReference>
<dbReference type="EMBL" id="RWGY01000598">
    <property type="protein sequence ID" value="TVU00357.1"/>
    <property type="molecule type" value="Genomic_DNA"/>
</dbReference>
<accession>A0A5J9SN42</accession>
<reference evidence="4 5" key="1">
    <citation type="journal article" date="2019" name="Sci. Rep.">
        <title>A high-quality genome of Eragrostis curvula grass provides insights into Poaceae evolution and supports new strategies to enhance forage quality.</title>
        <authorList>
            <person name="Carballo J."/>
            <person name="Santos B.A.C.M."/>
            <person name="Zappacosta D."/>
            <person name="Garbus I."/>
            <person name="Selva J.P."/>
            <person name="Gallo C.A."/>
            <person name="Diaz A."/>
            <person name="Albertini E."/>
            <person name="Caccamo M."/>
            <person name="Echenique V."/>
        </authorList>
    </citation>
    <scope>NUCLEOTIDE SEQUENCE [LARGE SCALE GENOMIC DNA]</scope>
    <source>
        <strain evidence="5">cv. Victoria</strain>
        <tissue evidence="4">Leaf</tissue>
    </source>
</reference>
<dbReference type="InterPro" id="IPR011043">
    <property type="entry name" value="Gal_Oxase/kelch_b-propeller"/>
</dbReference>
<feature type="non-terminal residue" evidence="4">
    <location>
        <position position="1"/>
    </location>
</feature>
<dbReference type="AlphaFoldDB" id="A0A5J9SN42"/>
<evidence type="ECO:0000256" key="1">
    <source>
        <dbReference type="SAM" id="MobiDB-lite"/>
    </source>
</evidence>